<evidence type="ECO:0000313" key="2">
    <source>
        <dbReference type="Proteomes" id="UP000528964"/>
    </source>
</evidence>
<gene>
    <name evidence="1" type="ORF">GGR24_002185</name>
</gene>
<sequence length="73" mass="8224">MPTRAMIDPVESLAMNLFRRDHPDRLWSLSVAPDPEAGASAEERSLYRCFARAQLAERTARPRPASVHVLHAQ</sequence>
<dbReference type="RefSeq" id="WP_183395379.1">
    <property type="nucleotide sequence ID" value="NZ_JACIDR010000003.1"/>
</dbReference>
<evidence type="ECO:0000313" key="1">
    <source>
        <dbReference type="EMBL" id="MBB3973515.1"/>
    </source>
</evidence>
<reference evidence="1 2" key="1">
    <citation type="submission" date="2020-08" db="EMBL/GenBank/DDBJ databases">
        <title>Genomic Encyclopedia of Type Strains, Phase IV (KMG-IV): sequencing the most valuable type-strain genomes for metagenomic binning, comparative biology and taxonomic classification.</title>
        <authorList>
            <person name="Goeker M."/>
        </authorList>
    </citation>
    <scope>NUCLEOTIDE SEQUENCE [LARGE SCALE GENOMIC DNA]</scope>
    <source>
        <strain evidence="1 2">DSM 25481</strain>
    </source>
</reference>
<organism evidence="1 2">
    <name type="scientific">Hansschlegelia beijingensis</name>
    <dbReference type="NCBI Taxonomy" id="1133344"/>
    <lineage>
        <taxon>Bacteria</taxon>
        <taxon>Pseudomonadati</taxon>
        <taxon>Pseudomonadota</taxon>
        <taxon>Alphaproteobacteria</taxon>
        <taxon>Hyphomicrobiales</taxon>
        <taxon>Methylopilaceae</taxon>
        <taxon>Hansschlegelia</taxon>
    </lineage>
</organism>
<comment type="caution">
    <text evidence="1">The sequence shown here is derived from an EMBL/GenBank/DDBJ whole genome shotgun (WGS) entry which is preliminary data.</text>
</comment>
<accession>A0A7W6D3A5</accession>
<keyword evidence="2" id="KW-1185">Reference proteome</keyword>
<dbReference type="EMBL" id="JACIDR010000003">
    <property type="protein sequence ID" value="MBB3973515.1"/>
    <property type="molecule type" value="Genomic_DNA"/>
</dbReference>
<proteinExistence type="predicted"/>
<protein>
    <submittedName>
        <fullName evidence="1">Uncharacterized protein</fullName>
    </submittedName>
</protein>
<dbReference type="Proteomes" id="UP000528964">
    <property type="component" value="Unassembled WGS sequence"/>
</dbReference>
<dbReference type="AlphaFoldDB" id="A0A7W6D3A5"/>
<name>A0A7W6D3A5_9HYPH</name>